<organism evidence="3 4">
    <name type="scientific">Terracoccus luteus</name>
    <dbReference type="NCBI Taxonomy" id="53356"/>
    <lineage>
        <taxon>Bacteria</taxon>
        <taxon>Bacillati</taxon>
        <taxon>Actinomycetota</taxon>
        <taxon>Actinomycetes</taxon>
        <taxon>Micrococcales</taxon>
        <taxon>Intrasporangiaceae</taxon>
        <taxon>Terracoccus</taxon>
    </lineage>
</organism>
<dbReference type="InterPro" id="IPR002347">
    <property type="entry name" value="SDR_fam"/>
</dbReference>
<dbReference type="SUPFAM" id="SSF51735">
    <property type="entry name" value="NAD(P)-binding Rossmann-fold domains"/>
    <property type="match status" value="1"/>
</dbReference>
<dbReference type="InterPro" id="IPR020904">
    <property type="entry name" value="Sc_DH/Rdtase_CS"/>
</dbReference>
<protein>
    <recommendedName>
        <fullName evidence="5">NAD(P)-dependent dehydrogenase (Short-subunit alcohol dehydrogenase family)</fullName>
    </recommendedName>
</protein>
<dbReference type="PROSITE" id="PS00061">
    <property type="entry name" value="ADH_SHORT"/>
    <property type="match status" value="1"/>
</dbReference>
<dbReference type="FunFam" id="3.40.50.720:FF:000097">
    <property type="entry name" value="SDR family oxidoreductase"/>
    <property type="match status" value="1"/>
</dbReference>
<evidence type="ECO:0000256" key="2">
    <source>
        <dbReference type="ARBA" id="ARBA00023002"/>
    </source>
</evidence>
<dbReference type="Gene3D" id="3.40.50.720">
    <property type="entry name" value="NAD(P)-binding Rossmann-like Domain"/>
    <property type="match status" value="1"/>
</dbReference>
<evidence type="ECO:0008006" key="5">
    <source>
        <dbReference type="Google" id="ProtNLM"/>
    </source>
</evidence>
<keyword evidence="2" id="KW-0560">Oxidoreductase</keyword>
<reference evidence="3 4" key="1">
    <citation type="submission" date="2020-08" db="EMBL/GenBank/DDBJ databases">
        <title>Genomic Encyclopedia of Type Strains, Phase IV (KMG-V): Genome sequencing to study the core and pangenomes of soil and plant-associated prokaryotes.</title>
        <authorList>
            <person name="Whitman W."/>
        </authorList>
    </citation>
    <scope>NUCLEOTIDE SEQUENCE [LARGE SCALE GENOMIC DNA]</scope>
    <source>
        <strain evidence="3 4">B3ACCR2</strain>
    </source>
</reference>
<comment type="similarity">
    <text evidence="1">Belongs to the short-chain dehydrogenases/reductases (SDR) family.</text>
</comment>
<dbReference type="EMBL" id="JACHVT010000010">
    <property type="protein sequence ID" value="MBB2988371.1"/>
    <property type="molecule type" value="Genomic_DNA"/>
</dbReference>
<dbReference type="PRINTS" id="PR00081">
    <property type="entry name" value="GDHRDH"/>
</dbReference>
<dbReference type="PRINTS" id="PR00080">
    <property type="entry name" value="SDRFAMILY"/>
</dbReference>
<comment type="caution">
    <text evidence="3">The sequence shown here is derived from an EMBL/GenBank/DDBJ whole genome shotgun (WGS) entry which is preliminary data.</text>
</comment>
<dbReference type="Proteomes" id="UP000590811">
    <property type="component" value="Unassembled WGS sequence"/>
</dbReference>
<sequence>MSNDQYTLTDPTKLYADIDTTAQSQPGAGLDAKLDNKAALGDDTYRGSGRLEGRKALITGGDSGIGAATAIAFAREGADVAISYLPEEEEDAKNIVSLIEQAGRKAVALPGDLKDQQYCVDLVAKAVEQLGGLDILVNNGGKQQSCDSIDELTDEQFDDTFKTNVYAMFWITKAAVKHLGPGSTIINTSSIQAYQPSENLLDYATTKASINTFSKALAQQLAPKGIRVNVVAPGPIWTPLQTAGGQPVEDLPEFGEQTPLGRPGQPAELAPAFVFLASAESSYVTGATIHVNGGMPTL</sequence>
<proteinExistence type="inferred from homology"/>
<dbReference type="PANTHER" id="PTHR48107:SF16">
    <property type="entry name" value="NADPH-DEPENDENT ALDEHYDE REDUCTASE 1, CHLOROPLASTIC"/>
    <property type="match status" value="1"/>
</dbReference>
<dbReference type="GO" id="GO:0016614">
    <property type="term" value="F:oxidoreductase activity, acting on CH-OH group of donors"/>
    <property type="evidence" value="ECO:0007669"/>
    <property type="project" value="UniProtKB-ARBA"/>
</dbReference>
<dbReference type="Pfam" id="PF13561">
    <property type="entry name" value="adh_short_C2"/>
    <property type="match status" value="1"/>
</dbReference>
<dbReference type="PANTHER" id="PTHR48107">
    <property type="entry name" value="NADPH-DEPENDENT ALDEHYDE REDUCTASE-LIKE PROTEIN, CHLOROPLASTIC-RELATED"/>
    <property type="match status" value="1"/>
</dbReference>
<dbReference type="AlphaFoldDB" id="A0A839Q6U0"/>
<accession>A0A839Q6U0</accession>
<dbReference type="InterPro" id="IPR036291">
    <property type="entry name" value="NAD(P)-bd_dom_sf"/>
</dbReference>
<evidence type="ECO:0000256" key="1">
    <source>
        <dbReference type="ARBA" id="ARBA00006484"/>
    </source>
</evidence>
<dbReference type="RefSeq" id="WP_184511337.1">
    <property type="nucleotide sequence ID" value="NZ_JACHVT010000010.1"/>
</dbReference>
<name>A0A839Q6U0_9MICO</name>
<evidence type="ECO:0000313" key="4">
    <source>
        <dbReference type="Proteomes" id="UP000590811"/>
    </source>
</evidence>
<evidence type="ECO:0000313" key="3">
    <source>
        <dbReference type="EMBL" id="MBB2988371.1"/>
    </source>
</evidence>
<gene>
    <name evidence="3" type="ORF">FHW14_003565</name>
</gene>